<comment type="caution">
    <text evidence="9">The sequence shown here is derived from an EMBL/GenBank/DDBJ whole genome shotgun (WGS) entry which is preliminary data.</text>
</comment>
<feature type="transmembrane region" description="Helical" evidence="7">
    <location>
        <begin position="259"/>
        <end position="278"/>
    </location>
</feature>
<feature type="domain" description="EamA" evidence="8">
    <location>
        <begin position="165"/>
        <end position="299"/>
    </location>
</feature>
<feature type="transmembrane region" description="Helical" evidence="7">
    <location>
        <begin position="168"/>
        <end position="187"/>
    </location>
</feature>
<evidence type="ECO:0000256" key="2">
    <source>
        <dbReference type="ARBA" id="ARBA00022475"/>
    </source>
</evidence>
<dbReference type="Proteomes" id="UP001229486">
    <property type="component" value="Unassembled WGS sequence"/>
</dbReference>
<dbReference type="InterPro" id="IPR051258">
    <property type="entry name" value="Diverse_Substrate_Transporter"/>
</dbReference>
<evidence type="ECO:0000313" key="9">
    <source>
        <dbReference type="EMBL" id="MDP9646835.1"/>
    </source>
</evidence>
<feature type="compositionally biased region" description="Basic and acidic residues" evidence="6">
    <location>
        <begin position="305"/>
        <end position="319"/>
    </location>
</feature>
<gene>
    <name evidence="9" type="ORF">J2793_002268</name>
</gene>
<keyword evidence="2" id="KW-1003">Cell membrane</keyword>
<protein>
    <submittedName>
        <fullName evidence="9">Drug/metabolite transporter (DMT)-like permease</fullName>
    </submittedName>
</protein>
<name>A0AB73IAL0_9BURK</name>
<feature type="domain" description="EamA" evidence="8">
    <location>
        <begin position="16"/>
        <end position="150"/>
    </location>
</feature>
<dbReference type="Gene3D" id="1.10.3730.20">
    <property type="match status" value="1"/>
</dbReference>
<dbReference type="SUPFAM" id="SSF103481">
    <property type="entry name" value="Multidrug resistance efflux transporter EmrE"/>
    <property type="match status" value="2"/>
</dbReference>
<evidence type="ECO:0000256" key="3">
    <source>
        <dbReference type="ARBA" id="ARBA00022692"/>
    </source>
</evidence>
<dbReference type="PANTHER" id="PTHR42920">
    <property type="entry name" value="OS03G0707200 PROTEIN-RELATED"/>
    <property type="match status" value="1"/>
</dbReference>
<feature type="transmembrane region" description="Helical" evidence="7">
    <location>
        <begin position="110"/>
        <end position="127"/>
    </location>
</feature>
<keyword evidence="3 7" id="KW-0812">Transmembrane</keyword>
<accession>A0AB73IAL0</accession>
<feature type="transmembrane region" description="Helical" evidence="7">
    <location>
        <begin position="134"/>
        <end position="153"/>
    </location>
</feature>
<feature type="region of interest" description="Disordered" evidence="6">
    <location>
        <begin position="305"/>
        <end position="329"/>
    </location>
</feature>
<dbReference type="InterPro" id="IPR000620">
    <property type="entry name" value="EamA_dom"/>
</dbReference>
<feature type="transmembrane region" description="Helical" evidence="7">
    <location>
        <begin position="79"/>
        <end position="98"/>
    </location>
</feature>
<evidence type="ECO:0000256" key="1">
    <source>
        <dbReference type="ARBA" id="ARBA00004651"/>
    </source>
</evidence>
<dbReference type="EMBL" id="JAURTK010000002">
    <property type="protein sequence ID" value="MDP9646835.1"/>
    <property type="molecule type" value="Genomic_DNA"/>
</dbReference>
<feature type="transmembrane region" description="Helical" evidence="7">
    <location>
        <begin position="45"/>
        <end position="67"/>
    </location>
</feature>
<feature type="compositionally biased region" description="Basic residues" evidence="6">
    <location>
        <begin position="320"/>
        <end position="329"/>
    </location>
</feature>
<comment type="subcellular location">
    <subcellularLocation>
        <location evidence="1">Cell membrane</location>
        <topology evidence="1">Multi-pass membrane protein</topology>
    </subcellularLocation>
</comment>
<reference evidence="9" key="1">
    <citation type="submission" date="2023-07" db="EMBL/GenBank/DDBJ databases">
        <title>Sorghum-associated microbial communities from plants grown in Nebraska, USA.</title>
        <authorList>
            <person name="Schachtman D."/>
        </authorList>
    </citation>
    <scope>NUCLEOTIDE SEQUENCE</scope>
    <source>
        <strain evidence="9">DS1061</strain>
    </source>
</reference>
<dbReference type="RefSeq" id="WP_392393404.1">
    <property type="nucleotide sequence ID" value="NZ_JAURTK010000002.1"/>
</dbReference>
<evidence type="ECO:0000313" key="10">
    <source>
        <dbReference type="Proteomes" id="UP001229486"/>
    </source>
</evidence>
<evidence type="ECO:0000259" key="8">
    <source>
        <dbReference type="Pfam" id="PF00892"/>
    </source>
</evidence>
<sequence>MKPDVRAPVSSSGRLAGLLILIVPPLLWAGNFVVGRLARNDVPPMTLAFGRHLIALVCLLPFGWAAMKRDMSRYWALRWRLVRVSLAGMVAFNLLVYVGLHSTTASNAQLMNSAIPVLIILIGAAFFGQRLTAVQSFGLVLSCVGVLTIISHGDTARLLALQFSRGDLFVFGAMVAFALFSVWLRSFPADMDRLGLLGAQLVIAVVVLFPLFMWEYIAGERATWNSASLGEIMYVGLAPSLIANLLYMFGIARVGPARAGLFIHLIPLYGASMSIVFLGETLHVYHAIGMAAIVVGLACSRSKDRPVSRSADENEGDRYSKRRRVQTVG</sequence>
<feature type="transmembrane region" description="Helical" evidence="7">
    <location>
        <begin position="284"/>
        <end position="300"/>
    </location>
</feature>
<feature type="transmembrane region" description="Helical" evidence="7">
    <location>
        <begin position="194"/>
        <end position="212"/>
    </location>
</feature>
<dbReference type="PANTHER" id="PTHR42920:SF11">
    <property type="entry name" value="INNER MEMBRANE PROTEIN YTFF"/>
    <property type="match status" value="1"/>
</dbReference>
<dbReference type="AlphaFoldDB" id="A0AB73IAL0"/>
<evidence type="ECO:0000256" key="4">
    <source>
        <dbReference type="ARBA" id="ARBA00022989"/>
    </source>
</evidence>
<organism evidence="9 10">
    <name type="scientific">Paraburkholderia caledonica</name>
    <dbReference type="NCBI Taxonomy" id="134536"/>
    <lineage>
        <taxon>Bacteria</taxon>
        <taxon>Pseudomonadati</taxon>
        <taxon>Pseudomonadota</taxon>
        <taxon>Betaproteobacteria</taxon>
        <taxon>Burkholderiales</taxon>
        <taxon>Burkholderiaceae</taxon>
        <taxon>Paraburkholderia</taxon>
    </lineage>
</organism>
<evidence type="ECO:0000256" key="5">
    <source>
        <dbReference type="ARBA" id="ARBA00023136"/>
    </source>
</evidence>
<keyword evidence="4 7" id="KW-1133">Transmembrane helix</keyword>
<dbReference type="GO" id="GO:0005886">
    <property type="term" value="C:plasma membrane"/>
    <property type="evidence" value="ECO:0007669"/>
    <property type="project" value="UniProtKB-SubCell"/>
</dbReference>
<evidence type="ECO:0000256" key="6">
    <source>
        <dbReference type="SAM" id="MobiDB-lite"/>
    </source>
</evidence>
<proteinExistence type="predicted"/>
<dbReference type="InterPro" id="IPR037185">
    <property type="entry name" value="EmrE-like"/>
</dbReference>
<dbReference type="Pfam" id="PF00892">
    <property type="entry name" value="EamA"/>
    <property type="match status" value="2"/>
</dbReference>
<evidence type="ECO:0000256" key="7">
    <source>
        <dbReference type="SAM" id="Phobius"/>
    </source>
</evidence>
<keyword evidence="5 7" id="KW-0472">Membrane</keyword>
<feature type="transmembrane region" description="Helical" evidence="7">
    <location>
        <begin position="232"/>
        <end position="252"/>
    </location>
</feature>